<accession>A0A7E4UUD2</accession>
<dbReference type="AlphaFoldDB" id="A0A7E4UUD2"/>
<evidence type="ECO:0000259" key="1">
    <source>
        <dbReference type="Pfam" id="PF05050"/>
    </source>
</evidence>
<dbReference type="InterPro" id="IPR006342">
    <property type="entry name" value="FkbM_mtfrase"/>
</dbReference>
<protein>
    <submittedName>
        <fullName evidence="3">Methyltransf_21 domain-containing protein</fullName>
    </submittedName>
</protein>
<organism evidence="2 3">
    <name type="scientific">Panagrellus redivivus</name>
    <name type="common">Microworm</name>
    <dbReference type="NCBI Taxonomy" id="6233"/>
    <lineage>
        <taxon>Eukaryota</taxon>
        <taxon>Metazoa</taxon>
        <taxon>Ecdysozoa</taxon>
        <taxon>Nematoda</taxon>
        <taxon>Chromadorea</taxon>
        <taxon>Rhabditida</taxon>
        <taxon>Tylenchina</taxon>
        <taxon>Panagrolaimomorpha</taxon>
        <taxon>Panagrolaimoidea</taxon>
        <taxon>Panagrolaimidae</taxon>
        <taxon>Panagrellus</taxon>
    </lineage>
</organism>
<evidence type="ECO:0000313" key="3">
    <source>
        <dbReference type="WBParaSite" id="Pan_g12646.t1"/>
    </source>
</evidence>
<keyword evidence="2" id="KW-1185">Reference proteome</keyword>
<feature type="domain" description="Methyltransferase FkbM" evidence="1">
    <location>
        <begin position="59"/>
        <end position="129"/>
    </location>
</feature>
<dbReference type="Proteomes" id="UP000492821">
    <property type="component" value="Unassembled WGS sequence"/>
</dbReference>
<dbReference type="PANTHER" id="PTHR22989">
    <property type="entry name" value="UNCHARACTERIZED DUF13 C.ELEGANS"/>
    <property type="match status" value="1"/>
</dbReference>
<dbReference type="PANTHER" id="PTHR22989:SF3">
    <property type="entry name" value="METHYLTRANSFERASE FKBM DOMAIN-CONTAINING PROTEIN"/>
    <property type="match status" value="1"/>
</dbReference>
<dbReference type="Pfam" id="PF05050">
    <property type="entry name" value="Methyltransf_21"/>
    <property type="match status" value="1"/>
</dbReference>
<proteinExistence type="predicted"/>
<reference evidence="3" key="2">
    <citation type="submission" date="2020-10" db="UniProtKB">
        <authorList>
            <consortium name="WormBaseParasite"/>
        </authorList>
    </citation>
    <scope>IDENTIFICATION</scope>
</reference>
<evidence type="ECO:0000313" key="2">
    <source>
        <dbReference type="Proteomes" id="UP000492821"/>
    </source>
</evidence>
<sequence length="185" mass="21496">MNHVVCVTPCGALWFHFGGVATIANPTLQDHPRCLNPDTRRTVGAKERIAGAYLMNRQGNDSDWYNMTYTSLQNIIIQAGMKEHVDLMLMDIEGAEFEILSHLIENPEMYSSICQLNVEIHSPWNNGIQKDNIVHTLFRLTDKREYMLYVAHGVQYKKQIFNRCFFINVKDPYCVDKYYPAFKNR</sequence>
<dbReference type="WBParaSite" id="Pan_g12646.t1">
    <property type="protein sequence ID" value="Pan_g12646.t1"/>
    <property type="gene ID" value="Pan_g12646"/>
</dbReference>
<name>A0A7E4UUD2_PANRE</name>
<reference evidence="2" key="1">
    <citation type="journal article" date="2013" name="Genetics">
        <title>The draft genome and transcriptome of Panagrellus redivivus are shaped by the harsh demands of a free-living lifestyle.</title>
        <authorList>
            <person name="Srinivasan J."/>
            <person name="Dillman A.R."/>
            <person name="Macchietto M.G."/>
            <person name="Heikkinen L."/>
            <person name="Lakso M."/>
            <person name="Fracchia K.M."/>
            <person name="Antoshechkin I."/>
            <person name="Mortazavi A."/>
            <person name="Wong G."/>
            <person name="Sternberg P.W."/>
        </authorList>
    </citation>
    <scope>NUCLEOTIDE SEQUENCE [LARGE SCALE GENOMIC DNA]</scope>
    <source>
        <strain evidence="2">MT8872</strain>
    </source>
</reference>